<organism evidence="1 2">
    <name type="scientific">Venturia effusa</name>
    <dbReference type="NCBI Taxonomy" id="50376"/>
    <lineage>
        <taxon>Eukaryota</taxon>
        <taxon>Fungi</taxon>
        <taxon>Dikarya</taxon>
        <taxon>Ascomycota</taxon>
        <taxon>Pezizomycotina</taxon>
        <taxon>Dothideomycetes</taxon>
        <taxon>Pleosporomycetidae</taxon>
        <taxon>Venturiales</taxon>
        <taxon>Venturiaceae</taxon>
        <taxon>Venturia</taxon>
    </lineage>
</organism>
<proteinExistence type="predicted"/>
<sequence length="238" mass="27771">MALSQDQSPFFRLPRELRDSIYTYYVTQEHGYRYEKGRLVGNNGPIDFSLPHSCRAIFEEMKGIHLRANEIIFTPIRPEADGLSHSHDPRDKIHRFETLQHAIFESKLTILSCAASCVDEAVRSKVKEKYPDDFLSDIAFAIGKGKLDRYFFWKDNRHQRERGVQYGLFWEDFPETFYPSLHYLLDLIRPDARFCTLASKAGKMLYTYYHLDDAVTPLMVGGLTYVPTSDRNLLTRAW</sequence>
<dbReference type="EMBL" id="CP042194">
    <property type="protein sequence ID" value="QDS73752.1"/>
    <property type="molecule type" value="Genomic_DNA"/>
</dbReference>
<evidence type="ECO:0000313" key="2">
    <source>
        <dbReference type="Proteomes" id="UP000316270"/>
    </source>
</evidence>
<gene>
    <name evidence="1" type="ORF">FKW77_005025</name>
</gene>
<evidence type="ECO:0000313" key="1">
    <source>
        <dbReference type="EMBL" id="QDS73752.1"/>
    </source>
</evidence>
<dbReference type="AlphaFoldDB" id="A0A517LDP7"/>
<reference evidence="1 2" key="1">
    <citation type="submission" date="2019-07" db="EMBL/GenBank/DDBJ databases">
        <title>Finished genome of Venturia effusa.</title>
        <authorList>
            <person name="Young C.A."/>
            <person name="Cox M.P."/>
            <person name="Ganley A.R.D."/>
            <person name="David W.J."/>
        </authorList>
    </citation>
    <scope>NUCLEOTIDE SEQUENCE [LARGE SCALE GENOMIC DNA]</scope>
    <source>
        <strain evidence="2">albino</strain>
    </source>
</reference>
<dbReference type="Proteomes" id="UP000316270">
    <property type="component" value="Chromosome 10"/>
</dbReference>
<keyword evidence="2" id="KW-1185">Reference proteome</keyword>
<protein>
    <submittedName>
        <fullName evidence="1">Uncharacterized protein</fullName>
    </submittedName>
</protein>
<accession>A0A517LDP7</accession>
<name>A0A517LDP7_9PEZI</name>
<dbReference type="OrthoDB" id="3880115at2759"/>